<protein>
    <submittedName>
        <fullName evidence="1">Uncharacterized protein</fullName>
    </submittedName>
</protein>
<evidence type="ECO:0000313" key="1">
    <source>
        <dbReference type="EMBL" id="CAH8382101.1"/>
    </source>
</evidence>
<proteinExistence type="predicted"/>
<evidence type="ECO:0000313" key="2">
    <source>
        <dbReference type="Proteomes" id="UP001642260"/>
    </source>
</evidence>
<sequence>MATSSFLMNTISFYQVPIDVLSNGFVNTQEFDFSCRARIVGVLQQNGWSYVSHGCSRKLDKSGTSLRCNRFLSPNVTWIFRSCVEVSCLTMAKIVLCLSCFTQR</sequence>
<accession>A0ABC8LEZ1</accession>
<dbReference type="Proteomes" id="UP001642260">
    <property type="component" value="Unassembled WGS sequence"/>
</dbReference>
<comment type="caution">
    <text evidence="1">The sequence shown here is derived from an EMBL/GenBank/DDBJ whole genome shotgun (WGS) entry which is preliminary data.</text>
</comment>
<gene>
    <name evidence="1" type="ORF">ERUC_LOCUS34584</name>
</gene>
<dbReference type="EMBL" id="CAKOAT010541820">
    <property type="protein sequence ID" value="CAH8382101.1"/>
    <property type="molecule type" value="Genomic_DNA"/>
</dbReference>
<dbReference type="AlphaFoldDB" id="A0ABC8LEZ1"/>
<name>A0ABC8LEZ1_ERUVS</name>
<reference evidence="1 2" key="1">
    <citation type="submission" date="2022-03" db="EMBL/GenBank/DDBJ databases">
        <authorList>
            <person name="Macdonald S."/>
            <person name="Ahmed S."/>
            <person name="Newling K."/>
        </authorList>
    </citation>
    <scope>NUCLEOTIDE SEQUENCE [LARGE SCALE GENOMIC DNA]</scope>
</reference>
<organism evidence="1 2">
    <name type="scientific">Eruca vesicaria subsp. sativa</name>
    <name type="common">Garden rocket</name>
    <name type="synonym">Eruca sativa</name>
    <dbReference type="NCBI Taxonomy" id="29727"/>
    <lineage>
        <taxon>Eukaryota</taxon>
        <taxon>Viridiplantae</taxon>
        <taxon>Streptophyta</taxon>
        <taxon>Embryophyta</taxon>
        <taxon>Tracheophyta</taxon>
        <taxon>Spermatophyta</taxon>
        <taxon>Magnoliopsida</taxon>
        <taxon>eudicotyledons</taxon>
        <taxon>Gunneridae</taxon>
        <taxon>Pentapetalae</taxon>
        <taxon>rosids</taxon>
        <taxon>malvids</taxon>
        <taxon>Brassicales</taxon>
        <taxon>Brassicaceae</taxon>
        <taxon>Brassiceae</taxon>
        <taxon>Eruca</taxon>
    </lineage>
</organism>
<keyword evidence="2" id="KW-1185">Reference proteome</keyword>